<evidence type="ECO:0000256" key="5">
    <source>
        <dbReference type="ARBA" id="ARBA00023136"/>
    </source>
</evidence>
<evidence type="ECO:0000313" key="8">
    <source>
        <dbReference type="Proteomes" id="UP001204746"/>
    </source>
</evidence>
<feature type="transmembrane region" description="Helical" evidence="6">
    <location>
        <begin position="124"/>
        <end position="143"/>
    </location>
</feature>
<evidence type="ECO:0000256" key="4">
    <source>
        <dbReference type="ARBA" id="ARBA00022989"/>
    </source>
</evidence>
<evidence type="ECO:0000256" key="2">
    <source>
        <dbReference type="ARBA" id="ARBA00022475"/>
    </source>
</evidence>
<name>A0ABT1V684_9ACTN</name>
<dbReference type="Gene3D" id="1.20.1740.10">
    <property type="entry name" value="Amino acid/polyamine transporter I"/>
    <property type="match status" value="1"/>
</dbReference>
<comment type="caution">
    <text evidence="7">The sequence shown here is derived from an EMBL/GenBank/DDBJ whole genome shotgun (WGS) entry which is preliminary data.</text>
</comment>
<dbReference type="PANTHER" id="PTHR42770">
    <property type="entry name" value="AMINO ACID TRANSPORTER-RELATED"/>
    <property type="match status" value="1"/>
</dbReference>
<evidence type="ECO:0000313" key="7">
    <source>
        <dbReference type="EMBL" id="MCQ8192893.1"/>
    </source>
</evidence>
<feature type="transmembrane region" description="Helical" evidence="6">
    <location>
        <begin position="227"/>
        <end position="250"/>
    </location>
</feature>
<feature type="transmembrane region" description="Helical" evidence="6">
    <location>
        <begin position="270"/>
        <end position="290"/>
    </location>
</feature>
<dbReference type="PIRSF" id="PIRSF006060">
    <property type="entry name" value="AA_transporter"/>
    <property type="match status" value="1"/>
</dbReference>
<accession>A0ABT1V684</accession>
<feature type="transmembrane region" description="Helical" evidence="6">
    <location>
        <begin position="321"/>
        <end position="339"/>
    </location>
</feature>
<reference evidence="7 8" key="1">
    <citation type="submission" date="2022-07" db="EMBL/GenBank/DDBJ databases">
        <authorList>
            <person name="Phongsopitanun W."/>
            <person name="Tanasupawat S."/>
        </authorList>
    </citation>
    <scope>NUCLEOTIDE SEQUENCE [LARGE SCALE GENOMIC DNA]</scope>
    <source>
        <strain evidence="7 8">RCU-064</strain>
    </source>
</reference>
<dbReference type="InterPro" id="IPR002293">
    <property type="entry name" value="AA/rel_permease1"/>
</dbReference>
<feature type="transmembrane region" description="Helical" evidence="6">
    <location>
        <begin position="185"/>
        <end position="206"/>
    </location>
</feature>
<feature type="transmembrane region" description="Helical" evidence="6">
    <location>
        <begin position="413"/>
        <end position="433"/>
    </location>
</feature>
<gene>
    <name evidence="7" type="ORF">NP777_32480</name>
</gene>
<keyword evidence="2" id="KW-1003">Cell membrane</keyword>
<dbReference type="InterPro" id="IPR050367">
    <property type="entry name" value="APC_superfamily"/>
</dbReference>
<protein>
    <submittedName>
        <fullName evidence="7">Amino acid permease</fullName>
    </submittedName>
</protein>
<feature type="transmembrane region" description="Helical" evidence="6">
    <location>
        <begin position="351"/>
        <end position="376"/>
    </location>
</feature>
<dbReference type="Pfam" id="PF13520">
    <property type="entry name" value="AA_permease_2"/>
    <property type="match status" value="1"/>
</dbReference>
<comment type="subcellular location">
    <subcellularLocation>
        <location evidence="1">Cell membrane</location>
        <topology evidence="1">Multi-pass membrane protein</topology>
    </subcellularLocation>
</comment>
<feature type="transmembrane region" description="Helical" evidence="6">
    <location>
        <begin position="388"/>
        <end position="407"/>
    </location>
</feature>
<dbReference type="Proteomes" id="UP001204746">
    <property type="component" value="Unassembled WGS sequence"/>
</dbReference>
<dbReference type="PANTHER" id="PTHR42770:SF18">
    <property type="entry name" value="ARGININE_AGMATINE ANTIPORTER"/>
    <property type="match status" value="1"/>
</dbReference>
<evidence type="ECO:0000256" key="3">
    <source>
        <dbReference type="ARBA" id="ARBA00022692"/>
    </source>
</evidence>
<feature type="transmembrane region" description="Helical" evidence="6">
    <location>
        <begin position="12"/>
        <end position="31"/>
    </location>
</feature>
<proteinExistence type="predicted"/>
<feature type="transmembrane region" description="Helical" evidence="6">
    <location>
        <begin position="43"/>
        <end position="63"/>
    </location>
</feature>
<evidence type="ECO:0000256" key="1">
    <source>
        <dbReference type="ARBA" id="ARBA00004651"/>
    </source>
</evidence>
<keyword evidence="3 6" id="KW-0812">Transmembrane</keyword>
<feature type="transmembrane region" description="Helical" evidence="6">
    <location>
        <begin position="155"/>
        <end position="173"/>
    </location>
</feature>
<keyword evidence="5 6" id="KW-0472">Membrane</keyword>
<dbReference type="RefSeq" id="WP_256653747.1">
    <property type="nucleotide sequence ID" value="NZ_JANIAA010000029.1"/>
</dbReference>
<keyword evidence="8" id="KW-1185">Reference proteome</keyword>
<keyword evidence="4 6" id="KW-1133">Transmembrane helix</keyword>
<feature type="transmembrane region" description="Helical" evidence="6">
    <location>
        <begin position="84"/>
        <end position="112"/>
    </location>
</feature>
<sequence>MHDQPHPRRFGLPTATALVMGNIIGGGIFLLPASVAPFGTLSLLAFGVLTLGAIALALVFGRLAERDPSTGGPYVHARAAFGDFAGFLSAWSYWTMTWVSNAALAVAAVGYVHVLVPGHDSKGANLAVALLALWLPALANLAGTRWVGAVQLVSTVLKFIPLLFVAVVGLFFFDPHNLGSFNEGGGSALGGLSAAAAILLYSYVGVESASMSAGEVRDPERNVGRASVLGTVGAAVVYLLGTVSVFGTVAHQDLVNSTAPFSDAVDAMFGGRWGGTLIALAAVVSIVGALNGWTLMSAQAPYAAARDGLFPAAFATKRRGVPTFGVIVGVLLASLLTVVNYTSGSSGLFEILVLITTFSATVPYLLASGAQLYFLLSGRREEVRTGRFVRDVVLALAGFGFSFWLVAGAGYAAVYQGVLFLFAGVLVYVWMAARRASRAEGPEATEAADVTAADPGTTPAVRAAGPEITSAVTAAGLAVTVDTTV</sequence>
<dbReference type="EMBL" id="JANIAA010000029">
    <property type="protein sequence ID" value="MCQ8192893.1"/>
    <property type="molecule type" value="Genomic_DNA"/>
</dbReference>
<organism evidence="7 8">
    <name type="scientific">Streptomyces rugosispiralis</name>
    <dbReference type="NCBI Taxonomy" id="2967341"/>
    <lineage>
        <taxon>Bacteria</taxon>
        <taxon>Bacillati</taxon>
        <taxon>Actinomycetota</taxon>
        <taxon>Actinomycetes</taxon>
        <taxon>Kitasatosporales</taxon>
        <taxon>Streptomycetaceae</taxon>
        <taxon>Streptomyces</taxon>
    </lineage>
</organism>
<evidence type="ECO:0000256" key="6">
    <source>
        <dbReference type="SAM" id="Phobius"/>
    </source>
</evidence>